<evidence type="ECO:0000313" key="1">
    <source>
        <dbReference type="EMBL" id="SDZ73283.1"/>
    </source>
</evidence>
<dbReference type="AlphaFoldDB" id="A0A1H3VES9"/>
<dbReference type="Proteomes" id="UP000199288">
    <property type="component" value="Unassembled WGS sequence"/>
</dbReference>
<reference evidence="2" key="1">
    <citation type="submission" date="2016-10" db="EMBL/GenBank/DDBJ databases">
        <authorList>
            <person name="Varghese N."/>
            <person name="Submissions S."/>
        </authorList>
    </citation>
    <scope>NUCLEOTIDE SEQUENCE [LARGE SCALE GENOMIC DNA]</scope>
    <source>
        <strain evidence="2">KPR-1</strain>
    </source>
</reference>
<protein>
    <submittedName>
        <fullName evidence="1">Uncharacterized protein</fullName>
    </submittedName>
</protein>
<accession>A0A1H3VES9</accession>
<evidence type="ECO:0000313" key="2">
    <source>
        <dbReference type="Proteomes" id="UP000199288"/>
    </source>
</evidence>
<dbReference type="EMBL" id="FNQV01000001">
    <property type="protein sequence ID" value="SDZ73283.1"/>
    <property type="molecule type" value="Genomic_DNA"/>
</dbReference>
<dbReference type="OrthoDB" id="4868088at2"/>
<organism evidence="1 2">
    <name type="scientific">Bowdeniella nasicola</name>
    <dbReference type="NCBI Taxonomy" id="208480"/>
    <lineage>
        <taxon>Bacteria</taxon>
        <taxon>Bacillati</taxon>
        <taxon>Actinomycetota</taxon>
        <taxon>Actinomycetes</taxon>
        <taxon>Actinomycetales</taxon>
        <taxon>Actinomycetaceae</taxon>
        <taxon>Bowdeniella</taxon>
    </lineage>
</organism>
<name>A0A1H3VES9_9ACTO</name>
<sequence>MPRIESTCFLVEGVTSDDDTKKALQSLYDIFAAHDMGQATFEIVSGEPTRLWIKHKESAEPDPELIGEALAGAGHYRLIGRES</sequence>
<gene>
    <name evidence="1" type="ORF">SAMN02910418_00013</name>
</gene>
<proteinExistence type="predicted"/>
<keyword evidence="2" id="KW-1185">Reference proteome</keyword>
<dbReference type="RefSeq" id="WP_092560757.1">
    <property type="nucleotide sequence ID" value="NZ_FNQV01000001.1"/>
</dbReference>